<dbReference type="InterPro" id="IPR000873">
    <property type="entry name" value="AMP-dep_synth/lig_dom"/>
</dbReference>
<dbReference type="InterPro" id="IPR042099">
    <property type="entry name" value="ANL_N_sf"/>
</dbReference>
<evidence type="ECO:0000313" key="5">
    <source>
        <dbReference type="Proteomes" id="UP000064967"/>
    </source>
</evidence>
<proteinExistence type="inferred from homology"/>
<organism evidence="4 5">
    <name type="scientific">Labilithrix luteola</name>
    <dbReference type="NCBI Taxonomy" id="1391654"/>
    <lineage>
        <taxon>Bacteria</taxon>
        <taxon>Pseudomonadati</taxon>
        <taxon>Myxococcota</taxon>
        <taxon>Polyangia</taxon>
        <taxon>Polyangiales</taxon>
        <taxon>Labilitrichaceae</taxon>
        <taxon>Labilithrix</taxon>
    </lineage>
</organism>
<evidence type="ECO:0000256" key="2">
    <source>
        <dbReference type="ARBA" id="ARBA00022598"/>
    </source>
</evidence>
<dbReference type="PATRIC" id="fig|1391654.3.peg.8534"/>
<dbReference type="STRING" id="1391654.AKJ09_08423"/>
<accession>A0A0K1Q8P7</accession>
<dbReference type="GO" id="GO:0016874">
    <property type="term" value="F:ligase activity"/>
    <property type="evidence" value="ECO:0007669"/>
    <property type="project" value="UniProtKB-KW"/>
</dbReference>
<reference evidence="4 5" key="1">
    <citation type="submission" date="2015-08" db="EMBL/GenBank/DDBJ databases">
        <authorList>
            <person name="Babu N.S."/>
            <person name="Beckwith C.J."/>
            <person name="Beseler K.G."/>
            <person name="Brison A."/>
            <person name="Carone J.V."/>
            <person name="Caskin T.P."/>
            <person name="Diamond M."/>
            <person name="Durham M.E."/>
            <person name="Foxe J.M."/>
            <person name="Go M."/>
            <person name="Henderson B.A."/>
            <person name="Jones I.B."/>
            <person name="McGettigan J.A."/>
            <person name="Micheletti S.J."/>
            <person name="Nasrallah M.E."/>
            <person name="Ortiz D."/>
            <person name="Piller C.R."/>
            <person name="Privatt S.R."/>
            <person name="Schneider S.L."/>
            <person name="Sharp S."/>
            <person name="Smith T.C."/>
            <person name="Stanton J.D."/>
            <person name="Ullery H.E."/>
            <person name="Wilson R.J."/>
            <person name="Serrano M.G."/>
            <person name="Buck G."/>
            <person name="Lee V."/>
            <person name="Wang Y."/>
            <person name="Carvalho R."/>
            <person name="Voegtly L."/>
            <person name="Shi R."/>
            <person name="Duckworth R."/>
            <person name="Johnson A."/>
            <person name="Loviza R."/>
            <person name="Walstead R."/>
            <person name="Shah Z."/>
            <person name="Kiflezghi M."/>
            <person name="Wade K."/>
            <person name="Ball S.L."/>
            <person name="Bradley K.W."/>
            <person name="Asai D.J."/>
            <person name="Bowman C.A."/>
            <person name="Russell D.A."/>
            <person name="Pope W.H."/>
            <person name="Jacobs-Sera D."/>
            <person name="Hendrix R.W."/>
            <person name="Hatfull G.F."/>
        </authorList>
    </citation>
    <scope>NUCLEOTIDE SEQUENCE [LARGE SCALE GENOMIC DNA]</scope>
    <source>
        <strain evidence="4 5">DSM 27648</strain>
    </source>
</reference>
<dbReference type="InterPro" id="IPR020845">
    <property type="entry name" value="AMP-binding_CS"/>
</dbReference>
<dbReference type="Gene3D" id="3.30.300.30">
    <property type="match status" value="1"/>
</dbReference>
<dbReference type="InterPro" id="IPR045851">
    <property type="entry name" value="AMP-bd_C_sf"/>
</dbReference>
<gene>
    <name evidence="4" type="ORF">AKJ09_08423</name>
</gene>
<dbReference type="Pfam" id="PF00501">
    <property type="entry name" value="AMP-binding"/>
    <property type="match status" value="1"/>
</dbReference>
<dbReference type="KEGG" id="llu:AKJ09_08423"/>
<dbReference type="GO" id="GO:0070566">
    <property type="term" value="F:adenylyltransferase activity"/>
    <property type="evidence" value="ECO:0007669"/>
    <property type="project" value="TreeGrafter"/>
</dbReference>
<evidence type="ECO:0000256" key="1">
    <source>
        <dbReference type="ARBA" id="ARBA00006432"/>
    </source>
</evidence>
<dbReference type="OrthoDB" id="6297021at2"/>
<dbReference type="Proteomes" id="UP000064967">
    <property type="component" value="Chromosome"/>
</dbReference>
<dbReference type="AlphaFoldDB" id="A0A0K1Q8P7"/>
<dbReference type="GO" id="GO:0005886">
    <property type="term" value="C:plasma membrane"/>
    <property type="evidence" value="ECO:0007669"/>
    <property type="project" value="TreeGrafter"/>
</dbReference>
<dbReference type="Gene3D" id="3.40.50.12780">
    <property type="entry name" value="N-terminal domain of ligase-like"/>
    <property type="match status" value="1"/>
</dbReference>
<dbReference type="EMBL" id="CP012333">
    <property type="protein sequence ID" value="AKV01760.1"/>
    <property type="molecule type" value="Genomic_DNA"/>
</dbReference>
<dbReference type="GO" id="GO:0006633">
    <property type="term" value="P:fatty acid biosynthetic process"/>
    <property type="evidence" value="ECO:0007669"/>
    <property type="project" value="TreeGrafter"/>
</dbReference>
<dbReference type="FunFam" id="3.40.50.12780:FF:000013">
    <property type="entry name" value="Long-chain-fatty-acid--AMP ligase FadD32"/>
    <property type="match status" value="1"/>
</dbReference>
<sequence>MATASSNAEYPAFPTLAHAIEHAAKADPTLGFRFVSEDGVPGFSPSATSEASFSYTALERSSARYGGALQALGLEKGDRVALILPANEDFVLCFFGAIRAGIIPVPIYPPLGIGQLQTYLDNTRHIVAKSGARALVTTSQIKRLLGTVQASSPSLEQVVAVEAIRESLEPLKGVKLTPDDVAFLQFTSGSTSRPKGVTLTHANLMANMRCIVEDGLKMRSHDVGVSWLPLYHDMGLIGFVIAPLAMRTPVVFLPPLLFLKRPITWFQAMTRHKGTVSFGPNFAFALCVKRIREKELEGIDLSSWRVAGCGAEPIRPETLENFVNAFSKVRFDKNALLPSYGMAESSLAVTFTELGEGMKTIAVDSDTLWAENVAKKTEPSAERAIRLVSCGKAFPLHDVRVFAEGDETGATPLPEGHVGELRIKGPSVMKGYWEDAERTKSTFAGEWLKTGDLGFLDSGHVFICGRSKEVIIVNGRNYYPQDIEWEASHVAGVRKGNIIAFGARDPSGVERDRERVVVAFEVQDAPKELDARALAAARQPIVAAIRKAVQEGMGLVLDDVVPLAHGVLPKTSSGKLQRAKTRELYEAGELLSRKGTREHDRVGMLKEAAKSQLSYFKLAVLGGRKKDD</sequence>
<evidence type="ECO:0000259" key="3">
    <source>
        <dbReference type="Pfam" id="PF00501"/>
    </source>
</evidence>
<comment type="similarity">
    <text evidence="1">Belongs to the ATP-dependent AMP-binding enzyme family.</text>
</comment>
<dbReference type="PANTHER" id="PTHR22754">
    <property type="entry name" value="DISCO-INTERACTING PROTEIN 2 DIP2 -RELATED"/>
    <property type="match status" value="1"/>
</dbReference>
<name>A0A0K1Q8P7_9BACT</name>
<dbReference type="SUPFAM" id="SSF56801">
    <property type="entry name" value="Acetyl-CoA synthetase-like"/>
    <property type="match status" value="1"/>
</dbReference>
<dbReference type="RefSeq" id="WP_146652795.1">
    <property type="nucleotide sequence ID" value="NZ_CP012333.1"/>
</dbReference>
<protein>
    <submittedName>
        <fullName evidence="4">Non-ribosomal peptide synthase</fullName>
    </submittedName>
</protein>
<feature type="domain" description="AMP-dependent synthetase/ligase" evidence="3">
    <location>
        <begin position="50"/>
        <end position="433"/>
    </location>
</feature>
<dbReference type="PROSITE" id="PS00455">
    <property type="entry name" value="AMP_BINDING"/>
    <property type="match status" value="1"/>
</dbReference>
<dbReference type="GO" id="GO:0071766">
    <property type="term" value="P:Actinobacterium-type cell wall biogenesis"/>
    <property type="evidence" value="ECO:0007669"/>
    <property type="project" value="UniProtKB-ARBA"/>
</dbReference>
<keyword evidence="2" id="KW-0436">Ligase</keyword>
<dbReference type="CDD" id="cd05931">
    <property type="entry name" value="FAAL"/>
    <property type="match status" value="1"/>
</dbReference>
<dbReference type="PANTHER" id="PTHR22754:SF32">
    <property type="entry name" value="DISCO-INTERACTING PROTEIN 2"/>
    <property type="match status" value="1"/>
</dbReference>
<keyword evidence="5" id="KW-1185">Reference proteome</keyword>
<dbReference type="InterPro" id="IPR040097">
    <property type="entry name" value="FAAL/FAAC"/>
</dbReference>
<evidence type="ECO:0000313" key="4">
    <source>
        <dbReference type="EMBL" id="AKV01760.1"/>
    </source>
</evidence>